<accession>A0A2D1GJS7</accession>
<evidence type="ECO:0000256" key="1">
    <source>
        <dbReference type="SAM" id="MobiDB-lite"/>
    </source>
</evidence>
<reference evidence="2 3" key="1">
    <citation type="submission" date="2017-09" db="EMBL/GenBank/DDBJ databases">
        <authorList>
            <person name="De los Santos T."/>
            <person name="Kan J."/>
            <person name="Lopez B."/>
            <person name="Louie K."/>
            <person name="Ocampo C."/>
            <person name="Joh S."/>
            <person name="Ng R."/>
            <person name="Pirino G."/>
            <person name="Reddi K."/>
            <person name="Moberg-Parker J."/>
            <person name="Garlena R.A."/>
            <person name="Russell D.A."/>
            <person name="Pope W.H."/>
            <person name="Jacobs-Sera D."/>
            <person name="Hendrix R.W."/>
            <person name="Hatfull G.F."/>
        </authorList>
    </citation>
    <scope>NUCLEOTIDE SEQUENCE [LARGE SCALE GENOMIC DNA]</scope>
</reference>
<feature type="region of interest" description="Disordered" evidence="1">
    <location>
        <begin position="66"/>
        <end position="88"/>
    </location>
</feature>
<protein>
    <submittedName>
        <fullName evidence="2">Uncharacterized protein</fullName>
    </submittedName>
</protein>
<dbReference type="Proteomes" id="UP000229642">
    <property type="component" value="Segment"/>
</dbReference>
<proteinExistence type="predicted"/>
<evidence type="ECO:0000313" key="2">
    <source>
        <dbReference type="EMBL" id="ATN92056.1"/>
    </source>
</evidence>
<organism evidence="2 3">
    <name type="scientific">Mycobacterium phage Terminus</name>
    <dbReference type="NCBI Taxonomy" id="2041552"/>
    <lineage>
        <taxon>Viruses</taxon>
        <taxon>Duplodnaviria</taxon>
        <taxon>Heunggongvirae</taxon>
        <taxon>Uroviricota</taxon>
        <taxon>Caudoviricetes</taxon>
        <taxon>Kostyavirus</taxon>
        <taxon>Kostyavirus CJW1</taxon>
    </lineage>
</organism>
<gene>
    <name evidence="2" type="ORF">SEA_TERMINUS_71</name>
</gene>
<dbReference type="EMBL" id="MF919535">
    <property type="protein sequence ID" value="ATN92056.1"/>
    <property type="molecule type" value="Genomic_DNA"/>
</dbReference>
<evidence type="ECO:0000313" key="3">
    <source>
        <dbReference type="Proteomes" id="UP000229642"/>
    </source>
</evidence>
<name>A0A2D1GJS7_9CAUD</name>
<sequence length="137" mass="14970">MTTEIGQKIITKIREIAAEKPDFVYQPPVNDYADHCVYVHGGQPSCIVGQALWKLGIIGPSLEVDRTRIDDTEPGSGRGLESSPNRAGSRGLLRYLGLEVSPEEDDWIRAVQQNQDCAFPWCESVNLADTAVGLADA</sequence>